<gene>
    <name evidence="1" type="ORF">ACFQO0_11245</name>
</gene>
<name>A0ABW2J7C3_9BURK</name>
<dbReference type="RefSeq" id="WP_382234638.1">
    <property type="nucleotide sequence ID" value="NZ_JBHTCC010000002.1"/>
</dbReference>
<evidence type="ECO:0000313" key="2">
    <source>
        <dbReference type="Proteomes" id="UP001596379"/>
    </source>
</evidence>
<dbReference type="EMBL" id="JBHTCC010000002">
    <property type="protein sequence ID" value="MFC7299008.1"/>
    <property type="molecule type" value="Genomic_DNA"/>
</dbReference>
<accession>A0ABW2J7C3</accession>
<evidence type="ECO:0000313" key="1">
    <source>
        <dbReference type="EMBL" id="MFC7299008.1"/>
    </source>
</evidence>
<comment type="caution">
    <text evidence="1">The sequence shown here is derived from an EMBL/GenBank/DDBJ whole genome shotgun (WGS) entry which is preliminary data.</text>
</comment>
<keyword evidence="2" id="KW-1185">Reference proteome</keyword>
<dbReference type="Proteomes" id="UP001596379">
    <property type="component" value="Unassembled WGS sequence"/>
</dbReference>
<reference evidence="2" key="1">
    <citation type="journal article" date="2019" name="Int. J. Syst. Evol. Microbiol.">
        <title>The Global Catalogue of Microorganisms (GCM) 10K type strain sequencing project: providing services to taxonomists for standard genome sequencing and annotation.</title>
        <authorList>
            <consortium name="The Broad Institute Genomics Platform"/>
            <consortium name="The Broad Institute Genome Sequencing Center for Infectious Disease"/>
            <person name="Wu L."/>
            <person name="Ma J."/>
        </authorList>
    </citation>
    <scope>NUCLEOTIDE SEQUENCE [LARGE SCALE GENOMIC DNA]</scope>
    <source>
        <strain evidence="2">CCUG 36956</strain>
    </source>
</reference>
<organism evidence="1 2">
    <name type="scientific">Herminiimonas aquatilis</name>
    <dbReference type="NCBI Taxonomy" id="345342"/>
    <lineage>
        <taxon>Bacteria</taxon>
        <taxon>Pseudomonadati</taxon>
        <taxon>Pseudomonadota</taxon>
        <taxon>Betaproteobacteria</taxon>
        <taxon>Burkholderiales</taxon>
        <taxon>Oxalobacteraceae</taxon>
        <taxon>Herminiimonas</taxon>
    </lineage>
</organism>
<sequence length="377" mass="42871">MHRREIEVVEAGIGISFQDASASLKGHGEPLFKIGYLIGKAGSRIKLGDSLMLRKAIHLYISLANEVPCSHFNWNDEINCGEFSGLGKRLVACIDLYQKQILGLGDDTGIELSWNSDIYAESANVRIFRKVLVRAADEIRKKHRIEYLSNIKLGFDETEALQRSMRGVLALMNRPWARSRNKRLYDEMFKTKHSLQECLQKIKNTCPRFGVLPLILSFSSEERSRLLSMLPSINILRTRAFPANYLNHFEHASVFASSVKKQLNREVVGHLIKLTGANSSDPQCILLLFFTPEACSNIKLLKLHLNLIWADHVFGVTDINLRSVPFAPGIKINTMIETSKNSEAVSNLVESVFIRDLKYQRLRLPARRRSWSKSNFD</sequence>
<protein>
    <submittedName>
        <fullName evidence="1">Uncharacterized protein</fullName>
    </submittedName>
</protein>
<proteinExistence type="predicted"/>